<proteinExistence type="predicted"/>
<evidence type="ECO:0000313" key="2">
    <source>
        <dbReference type="EMBL" id="MBF8176944.1"/>
    </source>
</evidence>
<dbReference type="Proteomes" id="UP000657372">
    <property type="component" value="Unassembled WGS sequence"/>
</dbReference>
<keyword evidence="1" id="KW-0812">Transmembrane</keyword>
<keyword evidence="1" id="KW-1133">Transmembrane helix</keyword>
<comment type="caution">
    <text evidence="2">The sequence shown here is derived from an EMBL/GenBank/DDBJ whole genome shotgun (WGS) entry which is preliminary data.</text>
</comment>
<protein>
    <submittedName>
        <fullName evidence="2">Uncharacterized protein</fullName>
    </submittedName>
</protein>
<evidence type="ECO:0000313" key="3">
    <source>
        <dbReference type="Proteomes" id="UP000657372"/>
    </source>
</evidence>
<keyword evidence="3" id="KW-1185">Reference proteome</keyword>
<sequence>MTPDHFIQAWILFSSSLAVALMVKPNGRFHHHGCWIGLIGQPAWYYTSWQSGQWGQFLACFVFTGSFMFGVFCHCRRIFKG</sequence>
<name>A0ABS0EQ84_9BURK</name>
<accession>A0ABS0EQ84</accession>
<dbReference type="RefSeq" id="WP_195874848.1">
    <property type="nucleotide sequence ID" value="NZ_JADOEL010000003.1"/>
</dbReference>
<reference evidence="2 3" key="1">
    <citation type="submission" date="2020-11" db="EMBL/GenBank/DDBJ databases">
        <title>WGS of Herminiimonas contaminans strain Marseille-Q4544 isolated from planarians Schmidtea mediterranea.</title>
        <authorList>
            <person name="Kangale L."/>
        </authorList>
    </citation>
    <scope>NUCLEOTIDE SEQUENCE [LARGE SCALE GENOMIC DNA]</scope>
    <source>
        <strain evidence="2 3">Marseille-Q4544</strain>
    </source>
</reference>
<keyword evidence="1" id="KW-0472">Membrane</keyword>
<gene>
    <name evidence="2" type="ORF">IXC47_04520</name>
</gene>
<evidence type="ECO:0000256" key="1">
    <source>
        <dbReference type="SAM" id="Phobius"/>
    </source>
</evidence>
<feature type="transmembrane region" description="Helical" evidence="1">
    <location>
        <begin position="53"/>
        <end position="75"/>
    </location>
</feature>
<organism evidence="2 3">
    <name type="scientific">Herminiimonas contaminans</name>
    <dbReference type="NCBI Taxonomy" id="1111140"/>
    <lineage>
        <taxon>Bacteria</taxon>
        <taxon>Pseudomonadati</taxon>
        <taxon>Pseudomonadota</taxon>
        <taxon>Betaproteobacteria</taxon>
        <taxon>Burkholderiales</taxon>
        <taxon>Oxalobacteraceae</taxon>
        <taxon>Herminiimonas</taxon>
    </lineage>
</organism>
<dbReference type="EMBL" id="JADOEL010000003">
    <property type="protein sequence ID" value="MBF8176944.1"/>
    <property type="molecule type" value="Genomic_DNA"/>
</dbReference>